<protein>
    <recommendedName>
        <fullName evidence="3">Transposase</fullName>
    </recommendedName>
</protein>
<dbReference type="InterPro" id="IPR009057">
    <property type="entry name" value="Homeodomain-like_sf"/>
</dbReference>
<sequence>MTKFTSEGKINAVQHYQVGSESIKDIAKSLGVNQEVVCMWIKYF</sequence>
<name>A0A1C4DEW2_BACTU</name>
<dbReference type="AlphaFoldDB" id="A0A1C4DEW2"/>
<gene>
    <name evidence="1" type="ORF">BTT61001_02374</name>
</gene>
<reference evidence="1 2" key="1">
    <citation type="submission" date="2016-08" db="EMBL/GenBank/DDBJ databases">
        <authorList>
            <person name="Seilhamer J.J."/>
        </authorList>
    </citation>
    <scope>NUCLEOTIDE SEQUENCE [LARGE SCALE GENOMIC DNA]</scope>
    <source>
        <strain evidence="1 2">IEBC_T61001</strain>
    </source>
</reference>
<dbReference type="GO" id="GO:0004803">
    <property type="term" value="F:transposase activity"/>
    <property type="evidence" value="ECO:0007669"/>
    <property type="project" value="InterPro"/>
</dbReference>
<organism evidence="1 2">
    <name type="scientific">Bacillus thuringiensis</name>
    <dbReference type="NCBI Taxonomy" id="1428"/>
    <lineage>
        <taxon>Bacteria</taxon>
        <taxon>Bacillati</taxon>
        <taxon>Bacillota</taxon>
        <taxon>Bacilli</taxon>
        <taxon>Bacillales</taxon>
        <taxon>Bacillaceae</taxon>
        <taxon>Bacillus</taxon>
        <taxon>Bacillus cereus group</taxon>
    </lineage>
</organism>
<evidence type="ECO:0008006" key="3">
    <source>
        <dbReference type="Google" id="ProtNLM"/>
    </source>
</evidence>
<evidence type="ECO:0000313" key="1">
    <source>
        <dbReference type="EMBL" id="SCC29912.1"/>
    </source>
</evidence>
<dbReference type="GO" id="GO:0006313">
    <property type="term" value="P:DNA transposition"/>
    <property type="evidence" value="ECO:0007669"/>
    <property type="project" value="InterPro"/>
</dbReference>
<dbReference type="GO" id="GO:0003677">
    <property type="term" value="F:DNA binding"/>
    <property type="evidence" value="ECO:0007669"/>
    <property type="project" value="InterPro"/>
</dbReference>
<dbReference type="InterPro" id="IPR002514">
    <property type="entry name" value="Transposase_8"/>
</dbReference>
<proteinExistence type="predicted"/>
<evidence type="ECO:0000313" key="2">
    <source>
        <dbReference type="Proteomes" id="UP000195991"/>
    </source>
</evidence>
<dbReference type="EMBL" id="FMBI01000028">
    <property type="protein sequence ID" value="SCC29912.1"/>
    <property type="molecule type" value="Genomic_DNA"/>
</dbReference>
<dbReference type="Pfam" id="PF01527">
    <property type="entry name" value="HTH_Tnp_1"/>
    <property type="match status" value="1"/>
</dbReference>
<dbReference type="SUPFAM" id="SSF46689">
    <property type="entry name" value="Homeodomain-like"/>
    <property type="match status" value="1"/>
</dbReference>
<accession>A0A1C4DEW2</accession>
<dbReference type="RefSeq" id="WP_141549771.1">
    <property type="nucleotide sequence ID" value="NZ_FMBI01000028.1"/>
</dbReference>
<dbReference type="Proteomes" id="UP000195991">
    <property type="component" value="Unassembled WGS sequence"/>
</dbReference>